<sequence>MGWTSCLSTLITLPRAILFAILNPGSARDSHVLIVRSCPCALAESKLPATITPLTYVSFYQLSLQERCLPAG</sequence>
<evidence type="ECO:0008006" key="3">
    <source>
        <dbReference type="Google" id="ProtNLM"/>
    </source>
</evidence>
<name>A0ABX9Q3Q3_9GAMM</name>
<accession>A0ABX9Q3Q3</accession>
<evidence type="ECO:0000313" key="2">
    <source>
        <dbReference type="Proteomes" id="UP000284853"/>
    </source>
</evidence>
<organism evidence="1 2">
    <name type="scientific">Rahnella variigena</name>
    <dbReference type="NCBI Taxonomy" id="574964"/>
    <lineage>
        <taxon>Bacteria</taxon>
        <taxon>Pseudomonadati</taxon>
        <taxon>Pseudomonadota</taxon>
        <taxon>Gammaproteobacteria</taxon>
        <taxon>Enterobacterales</taxon>
        <taxon>Yersiniaceae</taxon>
        <taxon>Rahnella</taxon>
    </lineage>
</organism>
<gene>
    <name evidence="1" type="ORF">CKQ54_09750</name>
</gene>
<protein>
    <recommendedName>
        <fullName evidence="3">Secreted protein</fullName>
    </recommendedName>
</protein>
<proteinExistence type="predicted"/>
<dbReference type="Proteomes" id="UP000284853">
    <property type="component" value="Unassembled WGS sequence"/>
</dbReference>
<evidence type="ECO:0000313" key="1">
    <source>
        <dbReference type="EMBL" id="RKF70947.1"/>
    </source>
</evidence>
<reference evidence="1 2" key="1">
    <citation type="submission" date="2017-08" db="EMBL/GenBank/DDBJ databases">
        <title>Comparative genomics of bacteria isolated from necrotic lesions of AOD affected trees.</title>
        <authorList>
            <person name="Doonan J."/>
            <person name="Denman S."/>
            <person name="Mcdonald J.E."/>
        </authorList>
    </citation>
    <scope>NUCLEOTIDE SEQUENCE [LARGE SCALE GENOMIC DNA]</scope>
    <source>
        <strain evidence="1 2">CIP 105588</strain>
    </source>
</reference>
<dbReference type="EMBL" id="NSDJ01000001">
    <property type="protein sequence ID" value="RKF70947.1"/>
    <property type="molecule type" value="Genomic_DNA"/>
</dbReference>
<comment type="caution">
    <text evidence="1">The sequence shown here is derived from an EMBL/GenBank/DDBJ whole genome shotgun (WGS) entry which is preliminary data.</text>
</comment>
<keyword evidence="2" id="KW-1185">Reference proteome</keyword>